<feature type="domain" description="YhcG N-terminal" evidence="2">
    <location>
        <begin position="17"/>
        <end position="113"/>
    </location>
</feature>
<dbReference type="PANTHER" id="PTHR30547:SF0">
    <property type="entry name" value="BLR8175 PROTEIN"/>
    <property type="match status" value="1"/>
</dbReference>
<gene>
    <name evidence="3" type="ORF">KV396_08985</name>
</gene>
<proteinExistence type="predicted"/>
<dbReference type="Proteomes" id="UP000831963">
    <property type="component" value="Chromosome"/>
</dbReference>
<accession>A0ABY4IWL6</accession>
<sequence>MTHGIVPDDYLTTLEDLKTHVRQARVRAQRVANTELLMLWWRIGRTIQQRLAAEAWGSAVLVRLAADLRATFPSMTGFSPANLRYMRRFAIAWPAPNSIRQQAVGELPWSHVPEEVSRSAGRKRGSAPALREISSDTEHARPATDLWRGAGRRRRGSLRWRDAADSP</sequence>
<evidence type="ECO:0000313" key="3">
    <source>
        <dbReference type="EMBL" id="UPL16151.1"/>
    </source>
</evidence>
<dbReference type="RefSeq" id="WP_247957575.1">
    <property type="nucleotide sequence ID" value="NZ_CP078077.1"/>
</dbReference>
<dbReference type="EMBL" id="CP078077">
    <property type="protein sequence ID" value="UPL16151.1"/>
    <property type="molecule type" value="Genomic_DNA"/>
</dbReference>
<evidence type="ECO:0000313" key="4">
    <source>
        <dbReference type="Proteomes" id="UP000831963"/>
    </source>
</evidence>
<dbReference type="PANTHER" id="PTHR30547">
    <property type="entry name" value="UNCHARACTERIZED PROTEIN YHCG-RELATED"/>
    <property type="match status" value="1"/>
</dbReference>
<evidence type="ECO:0000259" key="2">
    <source>
        <dbReference type="Pfam" id="PF17761"/>
    </source>
</evidence>
<feature type="region of interest" description="Disordered" evidence="1">
    <location>
        <begin position="116"/>
        <end position="167"/>
    </location>
</feature>
<dbReference type="Pfam" id="PF17761">
    <property type="entry name" value="DUF1016_N"/>
    <property type="match status" value="1"/>
</dbReference>
<dbReference type="InterPro" id="IPR041527">
    <property type="entry name" value="YhcG_N"/>
</dbReference>
<dbReference type="InterPro" id="IPR053148">
    <property type="entry name" value="PD-DEXK-like_domain"/>
</dbReference>
<organism evidence="3 4">
    <name type="scientific">Microbacterium galbinum</name>
    <dbReference type="NCBI Taxonomy" id="2851646"/>
    <lineage>
        <taxon>Bacteria</taxon>
        <taxon>Bacillati</taxon>
        <taxon>Actinomycetota</taxon>
        <taxon>Actinomycetes</taxon>
        <taxon>Micrococcales</taxon>
        <taxon>Microbacteriaceae</taxon>
        <taxon>Microbacterium</taxon>
    </lineage>
</organism>
<name>A0ABY4IWL6_9MICO</name>
<feature type="compositionally biased region" description="Basic and acidic residues" evidence="1">
    <location>
        <begin position="133"/>
        <end position="142"/>
    </location>
</feature>
<protein>
    <recommendedName>
        <fullName evidence="2">YhcG N-terminal domain-containing protein</fullName>
    </recommendedName>
</protein>
<keyword evidence="4" id="KW-1185">Reference proteome</keyword>
<evidence type="ECO:0000256" key="1">
    <source>
        <dbReference type="SAM" id="MobiDB-lite"/>
    </source>
</evidence>
<reference evidence="3 4" key="1">
    <citation type="submission" date="2021-06" db="EMBL/GenBank/DDBJ databases">
        <title>Genome-based taxonomic framework of Microbacterium strains isolated from marine environment, the description of four new species and reclassification of four preexisting species.</title>
        <authorList>
            <person name="Lee S.D."/>
            <person name="Kim S.-M."/>
            <person name="Byeon Y.-S."/>
            <person name="Yang H.L."/>
            <person name="Kim I.S."/>
        </authorList>
    </citation>
    <scope>NUCLEOTIDE SEQUENCE [LARGE SCALE GENOMIC DNA]</scope>
    <source>
        <strain evidence="3 4">SSW1-36</strain>
    </source>
</reference>